<dbReference type="PANTHER" id="PTHR35794">
    <property type="entry name" value="CELL DIVISION PROTEIN DIVIVA"/>
    <property type="match status" value="1"/>
</dbReference>
<organism evidence="8 9">
    <name type="scientific">Calorimonas adulescens</name>
    <dbReference type="NCBI Taxonomy" id="2606906"/>
    <lineage>
        <taxon>Bacteria</taxon>
        <taxon>Bacillati</taxon>
        <taxon>Bacillota</taxon>
        <taxon>Clostridia</taxon>
        <taxon>Thermoanaerobacterales</taxon>
        <taxon>Thermoanaerobacteraceae</taxon>
        <taxon>Calorimonas</taxon>
    </lineage>
</organism>
<evidence type="ECO:0000256" key="4">
    <source>
        <dbReference type="ARBA" id="ARBA00022618"/>
    </source>
</evidence>
<comment type="caution">
    <text evidence="8">The sequence shown here is derived from an EMBL/GenBank/DDBJ whole genome shotgun (WGS) entry which is preliminary data.</text>
</comment>
<dbReference type="GO" id="GO:0051301">
    <property type="term" value="P:cell division"/>
    <property type="evidence" value="ECO:0007669"/>
    <property type="project" value="UniProtKB-KW"/>
</dbReference>
<keyword evidence="3" id="KW-0963">Cytoplasm</keyword>
<keyword evidence="5 7" id="KW-0175">Coiled coil</keyword>
<reference evidence="8 9" key="1">
    <citation type="submission" date="2019-08" db="EMBL/GenBank/DDBJ databases">
        <title>Calorimonas adulescens gen. nov., sp. nov., an anaerobic thermophilic bacterium from Sakhalin hot spring.</title>
        <authorList>
            <person name="Khomyakova M.A."/>
            <person name="Merkel A.Y."/>
            <person name="Novikov A."/>
            <person name="Bonch-Osmolovskaya E.A."/>
            <person name="Slobodkin A.I."/>
        </authorList>
    </citation>
    <scope>NUCLEOTIDE SEQUENCE [LARGE SCALE GENOMIC DNA]</scope>
    <source>
        <strain evidence="8 9">A05MB</strain>
    </source>
</reference>
<accession>A0A5D8QD48</accession>
<sequence length="153" mass="18256">MMLSPVDIQNKKFKRTFRGYSDEEVDKFLDEIIEDYERLYRENMELKDKITSLNDKLNDYKNLEDTLKNILITAQQTSDEIKSNARVKAEMIIKEAEERADRIIEDSNAKAYEIKKEYERIKNEMEVFKSKVRSMLVSQIEMLDSNKPEENQE</sequence>
<dbReference type="InterPro" id="IPR019933">
    <property type="entry name" value="DivIVA_domain"/>
</dbReference>
<dbReference type="Pfam" id="PF05103">
    <property type="entry name" value="DivIVA"/>
    <property type="match status" value="1"/>
</dbReference>
<evidence type="ECO:0000313" key="8">
    <source>
        <dbReference type="EMBL" id="TZE82049.1"/>
    </source>
</evidence>
<gene>
    <name evidence="8" type="ORF">FWJ32_07250</name>
</gene>
<evidence type="ECO:0000256" key="7">
    <source>
        <dbReference type="SAM" id="Coils"/>
    </source>
</evidence>
<dbReference type="Gene3D" id="6.10.250.660">
    <property type="match status" value="1"/>
</dbReference>
<comment type="subcellular location">
    <subcellularLocation>
        <location evidence="1">Cytoplasm</location>
    </subcellularLocation>
</comment>
<keyword evidence="6" id="KW-0131">Cell cycle</keyword>
<evidence type="ECO:0000313" key="9">
    <source>
        <dbReference type="Proteomes" id="UP000322976"/>
    </source>
</evidence>
<dbReference type="Proteomes" id="UP000322976">
    <property type="component" value="Unassembled WGS sequence"/>
</dbReference>
<protein>
    <submittedName>
        <fullName evidence="8">DivIVA domain-containing protein</fullName>
    </submittedName>
</protein>
<evidence type="ECO:0000256" key="1">
    <source>
        <dbReference type="ARBA" id="ARBA00004496"/>
    </source>
</evidence>
<dbReference type="NCBIfam" id="TIGR03544">
    <property type="entry name" value="DivI1A_domain"/>
    <property type="match status" value="1"/>
</dbReference>
<evidence type="ECO:0000256" key="2">
    <source>
        <dbReference type="ARBA" id="ARBA00009008"/>
    </source>
</evidence>
<feature type="coiled-coil region" evidence="7">
    <location>
        <begin position="29"/>
        <end position="124"/>
    </location>
</feature>
<keyword evidence="4" id="KW-0132">Cell division</keyword>
<name>A0A5D8QD48_9THEO</name>
<evidence type="ECO:0000256" key="5">
    <source>
        <dbReference type="ARBA" id="ARBA00023054"/>
    </source>
</evidence>
<evidence type="ECO:0000256" key="3">
    <source>
        <dbReference type="ARBA" id="ARBA00022490"/>
    </source>
</evidence>
<dbReference type="PANTHER" id="PTHR35794:SF2">
    <property type="entry name" value="CELL DIVISION PROTEIN DIVIVA"/>
    <property type="match status" value="1"/>
</dbReference>
<dbReference type="InterPro" id="IPR007793">
    <property type="entry name" value="DivIVA_fam"/>
</dbReference>
<dbReference type="EMBL" id="VTPS01000009">
    <property type="protein sequence ID" value="TZE82049.1"/>
    <property type="molecule type" value="Genomic_DNA"/>
</dbReference>
<proteinExistence type="inferred from homology"/>
<dbReference type="AlphaFoldDB" id="A0A5D8QD48"/>
<dbReference type="GO" id="GO:0005737">
    <property type="term" value="C:cytoplasm"/>
    <property type="evidence" value="ECO:0007669"/>
    <property type="project" value="UniProtKB-SubCell"/>
</dbReference>
<comment type="similarity">
    <text evidence="2">Belongs to the DivIVA family.</text>
</comment>
<evidence type="ECO:0000256" key="6">
    <source>
        <dbReference type="ARBA" id="ARBA00023306"/>
    </source>
</evidence>
<keyword evidence="9" id="KW-1185">Reference proteome</keyword>